<comment type="caution">
    <text evidence="2">The sequence shown here is derived from an EMBL/GenBank/DDBJ whole genome shotgun (WGS) entry which is preliminary data.</text>
</comment>
<feature type="region of interest" description="Disordered" evidence="1">
    <location>
        <begin position="102"/>
        <end position="127"/>
    </location>
</feature>
<dbReference type="Proteomes" id="UP000236291">
    <property type="component" value="Unassembled WGS sequence"/>
</dbReference>
<proteinExistence type="predicted"/>
<gene>
    <name evidence="2" type="ORF">L195_g028050</name>
</gene>
<dbReference type="PANTHER" id="PTHR48213">
    <property type="entry name" value="VID27-LIKE PROTEIN"/>
    <property type="match status" value="1"/>
</dbReference>
<evidence type="ECO:0000256" key="1">
    <source>
        <dbReference type="SAM" id="MobiDB-lite"/>
    </source>
</evidence>
<name>A0A2K3L0U2_TRIPR</name>
<evidence type="ECO:0000313" key="2">
    <source>
        <dbReference type="EMBL" id="PNX72160.1"/>
    </source>
</evidence>
<reference evidence="2 3" key="2">
    <citation type="journal article" date="2017" name="Front. Plant Sci.">
        <title>Gene Classification and Mining of Molecular Markers Useful in Red Clover (Trifolium pratense) Breeding.</title>
        <authorList>
            <person name="Istvanek J."/>
            <person name="Dluhosova J."/>
            <person name="Dluhos P."/>
            <person name="Patkova L."/>
            <person name="Nedelnik J."/>
            <person name="Repkova J."/>
        </authorList>
    </citation>
    <scope>NUCLEOTIDE SEQUENCE [LARGE SCALE GENOMIC DNA]</scope>
    <source>
        <strain evidence="3">cv. Tatra</strain>
        <tissue evidence="2">Young leaves</tissue>
    </source>
</reference>
<organism evidence="2 3">
    <name type="scientific">Trifolium pratense</name>
    <name type="common">Red clover</name>
    <dbReference type="NCBI Taxonomy" id="57577"/>
    <lineage>
        <taxon>Eukaryota</taxon>
        <taxon>Viridiplantae</taxon>
        <taxon>Streptophyta</taxon>
        <taxon>Embryophyta</taxon>
        <taxon>Tracheophyta</taxon>
        <taxon>Spermatophyta</taxon>
        <taxon>Magnoliopsida</taxon>
        <taxon>eudicotyledons</taxon>
        <taxon>Gunneridae</taxon>
        <taxon>Pentapetalae</taxon>
        <taxon>rosids</taxon>
        <taxon>fabids</taxon>
        <taxon>Fabales</taxon>
        <taxon>Fabaceae</taxon>
        <taxon>Papilionoideae</taxon>
        <taxon>50 kb inversion clade</taxon>
        <taxon>NPAAA clade</taxon>
        <taxon>Hologalegina</taxon>
        <taxon>IRL clade</taxon>
        <taxon>Trifolieae</taxon>
        <taxon>Trifolium</taxon>
    </lineage>
</organism>
<reference evidence="2 3" key="1">
    <citation type="journal article" date="2014" name="Am. J. Bot.">
        <title>Genome assembly and annotation for red clover (Trifolium pratense; Fabaceae).</title>
        <authorList>
            <person name="Istvanek J."/>
            <person name="Jaros M."/>
            <person name="Krenek A."/>
            <person name="Repkova J."/>
        </authorList>
    </citation>
    <scope>NUCLEOTIDE SEQUENCE [LARGE SCALE GENOMIC DNA]</scope>
    <source>
        <strain evidence="3">cv. Tatra</strain>
        <tissue evidence="2">Young leaves</tissue>
    </source>
</reference>
<accession>A0A2K3L0U2</accession>
<dbReference type="AlphaFoldDB" id="A0A2K3L0U2"/>
<dbReference type="ExpressionAtlas" id="A0A2K3L0U2">
    <property type="expression patterns" value="baseline"/>
</dbReference>
<dbReference type="EMBL" id="ASHM01024284">
    <property type="protein sequence ID" value="PNX72160.1"/>
    <property type="molecule type" value="Genomic_DNA"/>
</dbReference>
<protein>
    <submittedName>
        <fullName evidence="2">Uncharacterized protein</fullName>
    </submittedName>
</protein>
<feature type="compositionally biased region" description="Acidic residues" evidence="1">
    <location>
        <begin position="108"/>
        <end position="127"/>
    </location>
</feature>
<sequence>MENLSSTTSSSSSMQFLILEQVQFVKVNNDDSLLQWELVDVVEAEEEQEQEEEQTVDVDDHVISWSVSSRIDDPIERINHPVLHLDAYVEDHNHDYGVYREEQVNHDIDDDDDDEEDDGDDDLDDELVPWNIGNKLGRQRMRKLGKRVSSKMNNSKKSPYLFVSPGCVRGKHGMGLKHCSKQAAQVKLEMSSSGHARANFFTGDLQQWISFNMRNDVGWELEVECKNFWAMACHCLWYWRNKEQHEEEFHRPMHPAQHVMRQLWGVFEGLKLATGLGFLAVEGDTVVYGSCPVQVSHLLAADVIGVEIARLIPV</sequence>
<evidence type="ECO:0000313" key="3">
    <source>
        <dbReference type="Proteomes" id="UP000236291"/>
    </source>
</evidence>
<dbReference type="PANTHER" id="PTHR48213:SF1">
    <property type="entry name" value="PROSTATIC SPERMINE-BINDING-LIKE PROTEIN"/>
    <property type="match status" value="1"/>
</dbReference>